<dbReference type="EMBL" id="BAAASL010000012">
    <property type="protein sequence ID" value="GAA2718697.1"/>
    <property type="molecule type" value="Genomic_DNA"/>
</dbReference>
<dbReference type="InterPro" id="IPR034660">
    <property type="entry name" value="DinB/YfiT-like"/>
</dbReference>
<dbReference type="InterPro" id="IPR024344">
    <property type="entry name" value="MDMPI_metal-binding"/>
</dbReference>
<dbReference type="RefSeq" id="WP_344436248.1">
    <property type="nucleotide sequence ID" value="NZ_BAAASL010000012.1"/>
</dbReference>
<comment type="caution">
    <text evidence="2">The sequence shown here is derived from an EMBL/GenBank/DDBJ whole genome shotgun (WGS) entry which is preliminary data.</text>
</comment>
<dbReference type="Pfam" id="PF11716">
    <property type="entry name" value="MDMPI_N"/>
    <property type="match status" value="1"/>
</dbReference>
<proteinExistence type="predicted"/>
<reference evidence="3" key="1">
    <citation type="journal article" date="2019" name="Int. J. Syst. Evol. Microbiol.">
        <title>The Global Catalogue of Microorganisms (GCM) 10K type strain sequencing project: providing services to taxonomists for standard genome sequencing and annotation.</title>
        <authorList>
            <consortium name="The Broad Institute Genomics Platform"/>
            <consortium name="The Broad Institute Genome Sequencing Center for Infectious Disease"/>
            <person name="Wu L."/>
            <person name="Ma J."/>
        </authorList>
    </citation>
    <scope>NUCLEOTIDE SEQUENCE [LARGE SCALE GENOMIC DNA]</scope>
    <source>
        <strain evidence="3">JCM 4542</strain>
    </source>
</reference>
<evidence type="ECO:0000313" key="3">
    <source>
        <dbReference type="Proteomes" id="UP001500886"/>
    </source>
</evidence>
<accession>A0ABP6G7T7</accession>
<feature type="domain" description="Mycothiol-dependent maleylpyruvate isomerase metal-binding" evidence="1">
    <location>
        <begin position="10"/>
        <end position="161"/>
    </location>
</feature>
<dbReference type="Proteomes" id="UP001500886">
    <property type="component" value="Unassembled WGS sequence"/>
</dbReference>
<dbReference type="SUPFAM" id="SSF109854">
    <property type="entry name" value="DinB/YfiT-like putative metalloenzymes"/>
    <property type="match status" value="1"/>
</dbReference>
<evidence type="ECO:0000259" key="1">
    <source>
        <dbReference type="Pfam" id="PF11716"/>
    </source>
</evidence>
<gene>
    <name evidence="2" type="ORF">GCM10010315_34690</name>
</gene>
<name>A0ABP6G7T7_9ACTN</name>
<keyword evidence="3" id="KW-1185">Reference proteome</keyword>
<protein>
    <recommendedName>
        <fullName evidence="1">Mycothiol-dependent maleylpyruvate isomerase metal-binding domain-containing protein</fullName>
    </recommendedName>
</protein>
<evidence type="ECO:0000313" key="2">
    <source>
        <dbReference type="EMBL" id="GAA2718697.1"/>
    </source>
</evidence>
<sequence length="213" mass="22132">MTGAGEEFLAAARSAVGLLRAPEVAAAWRRPSALEEFGVGALAGHLAYQVLCVPAALEEPEPAEEKVSLAEHYRRVEWIGAGPGADVNVRIRQGGERLAAEGAVVLAERVEAALAGLPAALGAADAGRAVRLPLWGPWSLGLADLLVTRTMELVVHCDDLAVGVGLETPDFAPEVVDGVVALLARLAVHRHGAVPVLRALSRAERAPSTIAAF</sequence>
<organism evidence="2 3">
    <name type="scientific">Streptomyces luteosporeus</name>
    <dbReference type="NCBI Taxonomy" id="173856"/>
    <lineage>
        <taxon>Bacteria</taxon>
        <taxon>Bacillati</taxon>
        <taxon>Actinomycetota</taxon>
        <taxon>Actinomycetes</taxon>
        <taxon>Kitasatosporales</taxon>
        <taxon>Streptomycetaceae</taxon>
        <taxon>Streptomyces</taxon>
    </lineage>
</organism>
<dbReference type="Gene3D" id="1.20.120.450">
    <property type="entry name" value="dinb family like domain"/>
    <property type="match status" value="1"/>
</dbReference>